<keyword evidence="2" id="KW-1185">Reference proteome</keyword>
<dbReference type="AlphaFoldDB" id="A0A366HBY9"/>
<dbReference type="EMBL" id="QNRQ01000005">
    <property type="protein sequence ID" value="RBP39297.1"/>
    <property type="molecule type" value="Genomic_DNA"/>
</dbReference>
<dbReference type="Proteomes" id="UP000253628">
    <property type="component" value="Unassembled WGS sequence"/>
</dbReference>
<name>A0A366HBY9_9BURK</name>
<reference evidence="1 2" key="1">
    <citation type="submission" date="2018-06" db="EMBL/GenBank/DDBJ databases">
        <title>Genomic Encyclopedia of Type Strains, Phase IV (KMG-IV): sequencing the most valuable type-strain genomes for metagenomic binning, comparative biology and taxonomic classification.</title>
        <authorList>
            <person name="Goeker M."/>
        </authorList>
    </citation>
    <scope>NUCLEOTIDE SEQUENCE [LARGE SCALE GENOMIC DNA]</scope>
    <source>
        <strain evidence="1 2">DSM 25520</strain>
    </source>
</reference>
<protein>
    <submittedName>
        <fullName evidence="1">Uncharacterized protein</fullName>
    </submittedName>
</protein>
<proteinExistence type="predicted"/>
<dbReference type="RefSeq" id="WP_113933269.1">
    <property type="nucleotide sequence ID" value="NZ_JACCEU010000003.1"/>
</dbReference>
<comment type="caution">
    <text evidence="1">The sequence shown here is derived from an EMBL/GenBank/DDBJ whole genome shotgun (WGS) entry which is preliminary data.</text>
</comment>
<sequence>MTVQCIACQHFSYQNAPRQIASDGGYGHCAFDPACRFSSAIYEHHCPKFKAADKETVDKRHAWRDERQAKFAREVLKNDHS</sequence>
<dbReference type="OrthoDB" id="8688310at2"/>
<gene>
    <name evidence="1" type="ORF">DFR37_10589</name>
</gene>
<accession>A0A366HBY9</accession>
<evidence type="ECO:0000313" key="1">
    <source>
        <dbReference type="EMBL" id="RBP39297.1"/>
    </source>
</evidence>
<organism evidence="1 2">
    <name type="scientific">Eoetvoesiella caeni</name>
    <dbReference type="NCBI Taxonomy" id="645616"/>
    <lineage>
        <taxon>Bacteria</taxon>
        <taxon>Pseudomonadati</taxon>
        <taxon>Pseudomonadota</taxon>
        <taxon>Betaproteobacteria</taxon>
        <taxon>Burkholderiales</taxon>
        <taxon>Alcaligenaceae</taxon>
        <taxon>Eoetvoesiella</taxon>
    </lineage>
</organism>
<evidence type="ECO:0000313" key="2">
    <source>
        <dbReference type="Proteomes" id="UP000253628"/>
    </source>
</evidence>